<keyword evidence="6 10" id="KW-0798">TonB box</keyword>
<dbReference type="RefSeq" id="WP_048221352.1">
    <property type="nucleotide sequence ID" value="NZ_QFVP01000029.1"/>
</dbReference>
<comment type="subcellular location">
    <subcellularLocation>
        <location evidence="1 9">Cell outer membrane</location>
        <topology evidence="1 9">Multi-pass membrane protein</topology>
    </subcellularLocation>
</comment>
<sequence length="700" mass="77043">MKFTPSLIALSVFASLSSFAHAAEETLVVTATSNGSSFSEQTDSKLLAVGSGSRLGLTDKQTPRHTETISQETLKKKGKRTLTEVVETAPGLSGTSSPTLSNSVSLRGFSGVSWLLNGVAVPGSTIQIADPAHYENVDILYGTGSVLNGLSNAGGSVNLVSRKASFIPQPVEVDYGYSSHNSHRAHVGAGGTLVDGLAAGRVDVSASNTGTQVEKERSRPERVTANLLLTPTDTTEVTLDLDRSLTDQHNPYFGTPVIDGKIDKGLRHVNYNNIQDAFIRSQANSIQSTQTWRATEDLTFDNQFYYYKGFREWQNAERYFQSKTQAAGTTTRDSYGAIAHDDKLAGNRTMVTWDHSIASMDNRVTAGVDFSKREFQYYSNGFPGGEDVSLTNPASNTFRAGAGGKMRAPVRHIIQNQYALLLEDNLNVTDSVALLTQLRYTNMDMHWNYQQAGKVIDRGYNFMSVGVGPSWAINDDWTVYTNYSTGKEPGSDIFFISPEQTSLPLTDVRQYEAGVKGAFWDKRGEMKLSVYDLQKTNLYQQSATQAGVWNAVGKQTSRGVELSGAMKPVDSVTLAGNVAYTHARFDEFKQGTKDLSGNQPRYVPEWTANLFGRYMPTEKLGLDAQLHYVGSSYNDDANTNKMSDYTTVDLGADYELVKDVVVGTRVRNLTDRFYTWQRTYAGQEMIAPGRTYEAYVNMKF</sequence>
<comment type="similarity">
    <text evidence="9 11">Belongs to the TonB-dependent receptor family.</text>
</comment>
<dbReference type="CDD" id="cd01347">
    <property type="entry name" value="ligand_gated_channel"/>
    <property type="match status" value="1"/>
</dbReference>
<dbReference type="InterPro" id="IPR012910">
    <property type="entry name" value="Plug_dom"/>
</dbReference>
<feature type="short sequence motif" description="TonB box" evidence="10">
    <location>
        <begin position="26"/>
        <end position="32"/>
    </location>
</feature>
<keyword evidence="2 9" id="KW-0813">Transport</keyword>
<keyword evidence="15" id="KW-0675">Receptor</keyword>
<evidence type="ECO:0000256" key="5">
    <source>
        <dbReference type="ARBA" id="ARBA00022729"/>
    </source>
</evidence>
<dbReference type="InterPro" id="IPR036942">
    <property type="entry name" value="Beta-barrel_TonB_sf"/>
</dbReference>
<organism evidence="15 16">
    <name type="scientific">Citrobacter murliniae</name>
    <dbReference type="NCBI Taxonomy" id="67829"/>
    <lineage>
        <taxon>Bacteria</taxon>
        <taxon>Pseudomonadati</taxon>
        <taxon>Pseudomonadota</taxon>
        <taxon>Gammaproteobacteria</taxon>
        <taxon>Enterobacterales</taxon>
        <taxon>Enterobacteriaceae</taxon>
        <taxon>Citrobacter</taxon>
        <taxon>Citrobacter freundii complex</taxon>
    </lineage>
</organism>
<dbReference type="PANTHER" id="PTHR32552">
    <property type="entry name" value="FERRICHROME IRON RECEPTOR-RELATED"/>
    <property type="match status" value="1"/>
</dbReference>
<dbReference type="Gene3D" id="2.40.170.20">
    <property type="entry name" value="TonB-dependent receptor, beta-barrel domain"/>
    <property type="match status" value="1"/>
</dbReference>
<evidence type="ECO:0000313" key="16">
    <source>
        <dbReference type="Proteomes" id="UP000306790"/>
    </source>
</evidence>
<feature type="chain" id="PRO_5046760514" evidence="12">
    <location>
        <begin position="23"/>
        <end position="700"/>
    </location>
</feature>
<evidence type="ECO:0000256" key="3">
    <source>
        <dbReference type="ARBA" id="ARBA00022452"/>
    </source>
</evidence>
<evidence type="ECO:0000313" key="15">
    <source>
        <dbReference type="EMBL" id="THE33666.1"/>
    </source>
</evidence>
<accession>A0ABY2PQ36</accession>
<dbReference type="InterPro" id="IPR037066">
    <property type="entry name" value="Plug_dom_sf"/>
</dbReference>
<evidence type="ECO:0000256" key="1">
    <source>
        <dbReference type="ARBA" id="ARBA00004571"/>
    </source>
</evidence>
<dbReference type="Pfam" id="PF00593">
    <property type="entry name" value="TonB_dep_Rec_b-barrel"/>
    <property type="match status" value="1"/>
</dbReference>
<evidence type="ECO:0000256" key="2">
    <source>
        <dbReference type="ARBA" id="ARBA00022448"/>
    </source>
</evidence>
<dbReference type="Gene3D" id="2.170.130.10">
    <property type="entry name" value="TonB-dependent receptor, plug domain"/>
    <property type="match status" value="1"/>
</dbReference>
<feature type="signal peptide" evidence="12">
    <location>
        <begin position="1"/>
        <end position="22"/>
    </location>
</feature>
<evidence type="ECO:0000256" key="11">
    <source>
        <dbReference type="RuleBase" id="RU003357"/>
    </source>
</evidence>
<keyword evidence="4 9" id="KW-0812">Transmembrane</keyword>
<evidence type="ECO:0000259" key="14">
    <source>
        <dbReference type="Pfam" id="PF07715"/>
    </source>
</evidence>
<evidence type="ECO:0000256" key="8">
    <source>
        <dbReference type="ARBA" id="ARBA00023237"/>
    </source>
</evidence>
<dbReference type="PROSITE" id="PS52016">
    <property type="entry name" value="TONB_DEPENDENT_REC_3"/>
    <property type="match status" value="1"/>
</dbReference>
<gene>
    <name evidence="15" type="ORF">DJ535_23765</name>
</gene>
<evidence type="ECO:0000256" key="12">
    <source>
        <dbReference type="SAM" id="SignalP"/>
    </source>
</evidence>
<evidence type="ECO:0000259" key="13">
    <source>
        <dbReference type="Pfam" id="PF00593"/>
    </source>
</evidence>
<dbReference type="Proteomes" id="UP000306790">
    <property type="component" value="Unassembled WGS sequence"/>
</dbReference>
<evidence type="ECO:0000256" key="7">
    <source>
        <dbReference type="ARBA" id="ARBA00023136"/>
    </source>
</evidence>
<proteinExistence type="inferred from homology"/>
<name>A0ABY2PQ36_9ENTR</name>
<reference evidence="15 16" key="1">
    <citation type="submission" date="2018-05" db="EMBL/GenBank/DDBJ databases">
        <title>Isolation and genomic analyses of lactose-positive bacteria from faecal samples of preterm neonates.</title>
        <authorList>
            <person name="Chen Y."/>
            <person name="Brook T.C."/>
            <person name="O'Neill I."/>
            <person name="Soe C.Z."/>
            <person name="Hall L.J."/>
            <person name="Hoyles L."/>
        </authorList>
    </citation>
    <scope>NUCLEOTIDE SEQUENCE [LARGE SCALE GENOMIC DNA]</scope>
    <source>
        <strain evidence="15 16">P080C CL</strain>
    </source>
</reference>
<dbReference type="EMBL" id="QFVP01000029">
    <property type="protein sequence ID" value="THE33666.1"/>
    <property type="molecule type" value="Genomic_DNA"/>
</dbReference>
<dbReference type="Pfam" id="PF07715">
    <property type="entry name" value="Plug"/>
    <property type="match status" value="1"/>
</dbReference>
<dbReference type="PANTHER" id="PTHR32552:SF84">
    <property type="entry name" value="TONB-DEPENDENT RECEPTOR-RELATED"/>
    <property type="match status" value="1"/>
</dbReference>
<dbReference type="InterPro" id="IPR000531">
    <property type="entry name" value="Beta-barrel_TonB"/>
</dbReference>
<keyword evidence="16" id="KW-1185">Reference proteome</keyword>
<comment type="caution">
    <text evidence="15">The sequence shown here is derived from an EMBL/GenBank/DDBJ whole genome shotgun (WGS) entry which is preliminary data.</text>
</comment>
<dbReference type="InterPro" id="IPR039426">
    <property type="entry name" value="TonB-dep_rcpt-like"/>
</dbReference>
<evidence type="ECO:0000256" key="6">
    <source>
        <dbReference type="ARBA" id="ARBA00023077"/>
    </source>
</evidence>
<evidence type="ECO:0000256" key="10">
    <source>
        <dbReference type="PROSITE-ProRule" id="PRU10143"/>
    </source>
</evidence>
<keyword evidence="7 9" id="KW-0472">Membrane</keyword>
<keyword evidence="3 9" id="KW-1134">Transmembrane beta strand</keyword>
<dbReference type="InterPro" id="IPR010916">
    <property type="entry name" value="TonB_box_CS"/>
</dbReference>
<feature type="domain" description="TonB-dependent receptor plug" evidence="14">
    <location>
        <begin position="60"/>
        <end position="155"/>
    </location>
</feature>
<dbReference type="PROSITE" id="PS00430">
    <property type="entry name" value="TONB_DEPENDENT_REC_1"/>
    <property type="match status" value="1"/>
</dbReference>
<evidence type="ECO:0000256" key="4">
    <source>
        <dbReference type="ARBA" id="ARBA00022692"/>
    </source>
</evidence>
<protein>
    <submittedName>
        <fullName evidence="15">TonB-dependent receptor</fullName>
    </submittedName>
</protein>
<keyword evidence="8 9" id="KW-0998">Cell outer membrane</keyword>
<feature type="domain" description="TonB-dependent receptor-like beta-barrel" evidence="13">
    <location>
        <begin position="256"/>
        <end position="669"/>
    </location>
</feature>
<keyword evidence="5 12" id="KW-0732">Signal</keyword>
<evidence type="ECO:0000256" key="9">
    <source>
        <dbReference type="PROSITE-ProRule" id="PRU01360"/>
    </source>
</evidence>
<dbReference type="SUPFAM" id="SSF56935">
    <property type="entry name" value="Porins"/>
    <property type="match status" value="1"/>
</dbReference>